<gene>
    <name evidence="12" type="primary">dnaE</name>
    <name evidence="12" type="ORF">I6J18_18520</name>
</gene>
<comment type="function">
    <text evidence="9">DNA polymerase III is a complex, multichain enzyme responsible for most of the replicative synthesis in bacteria. This DNA polymerase also exhibits 3' to 5' exonuclease activity. The alpha chain is the DNA polymerase.</text>
</comment>
<dbReference type="InterPro" id="IPR004013">
    <property type="entry name" value="PHP_dom"/>
</dbReference>
<protein>
    <recommendedName>
        <fullName evidence="4">DNA polymerase III subunit alpha</fullName>
        <ecNumber evidence="3">2.7.7.7</ecNumber>
    </recommendedName>
</protein>
<organism evidence="12 13">
    <name type="scientific">Peribacillus psychrosaccharolyticus</name>
    <name type="common">Bacillus psychrosaccharolyticus</name>
    <dbReference type="NCBI Taxonomy" id="1407"/>
    <lineage>
        <taxon>Bacteria</taxon>
        <taxon>Bacillati</taxon>
        <taxon>Bacillota</taxon>
        <taxon>Bacilli</taxon>
        <taxon>Bacillales</taxon>
        <taxon>Bacillaceae</taxon>
        <taxon>Peribacillus</taxon>
    </lineage>
</organism>
<dbReference type="GO" id="GO:0008408">
    <property type="term" value="F:3'-5' exonuclease activity"/>
    <property type="evidence" value="ECO:0007669"/>
    <property type="project" value="InterPro"/>
</dbReference>
<sequence>MFIHLHIQSAYSLLSSTVKINELITKAKLQGYSSLALTDRNVMYGSLYFYKECRKQGIKPIIGLLADILDEENQAYSLLLLAENNDGYQNLLKISSAIKTKSPLGLPLKWLKHYSAGLIAVSPGSEGKIETLIKEGNTLEAQKTLAAYTEIFGDHSFFLSLQRQGGNEEWFTEVQDFAKENAIELTATNPVFYLEKDDALSHEVILAVKNGNKLADEERERMDAPEHYLKSEEEMVRMFEDCPDALENTMRIAARCEVEIAFNRPLLPKYPVEEGDSASKMLERLCWETLTKKTDASEDYKDRLKYELTIINKMGFSDYFLIVWDFMKYARDNGIRTGPGRGSAAGSMVAYVLSITDVDPIAHHLLFERFLNPERVTMPDIDIDFPDNRRDEVIEYVARKYGELHVAQILTFGTMAAKAALRDTGRAFGLNPKELDKLSKMIPGRLGITLKDAFKESKQLRSFVDESGLNQSLFETALKLEGLPRHTSTHAAGIIISDQPLTELIAIQGGHEGVHLTQFPMDLLEELGLLKMDFLGLRNLTLIENIVVSVQKETGRKLDLSTIPLDDEASFNLLAKGETTGIFQFESSGITNVLMKLRPTRFEDIVAVNALYRPGPMDNIPLFIERKHGLTPIDYPHPDLEEILKDTYGVIVYQEQIMQIASKLAGFSLGEADLLRRAVSKKKKDILDQERKHFTSGAVSQGYTEQTANAIYDMVVRFANYGFNRSHAVAYSFIAYQLTYLKARYPQHFYACLLTSAIGNDVKIAQYVQESKKQGIEILPPSINMSQFPFQVEKAGIRFSLAAIKGIGGTVLKEIFAARRVKRFDDLFDFCIRVSAKIVNRKILEALVHSGAFDEFNVDRATLLASLDVAISHAELVNPGDNQFDLFEHSDFSLKPKYNEVDPIRSEDKLFFEKNVLGFYLSAHPAAGYRKIFQHFGAVTIDIALERSEKKILLGVYVSTVKSIRTKKGEVMAFFTISDEGGDMEAVAFPEQYKQAAVELKAGNILMIQGNLEERDGKRQVIIKDVYSLESCMEMVKDSGRLFIKIEAAKQTNKSLQQIKSLLVKYKGMTKVMLYYASEERYIQLPLWDWVAPSQALLQQLEEIVGSGNIVLKKE</sequence>
<dbReference type="SUPFAM" id="SSF89550">
    <property type="entry name" value="PHP domain-like"/>
    <property type="match status" value="1"/>
</dbReference>
<proteinExistence type="inferred from homology"/>
<evidence type="ECO:0000256" key="4">
    <source>
        <dbReference type="ARBA" id="ARBA00019114"/>
    </source>
</evidence>
<dbReference type="NCBIfam" id="TIGR00594">
    <property type="entry name" value="polc"/>
    <property type="match status" value="1"/>
</dbReference>
<reference evidence="12 13" key="1">
    <citation type="submission" date="2021-01" db="EMBL/GenBank/DDBJ databases">
        <title>FDA dAtabase for Regulatory Grade micrObial Sequences (FDA-ARGOS): Supporting development and validation of Infectious Disease Dx tests.</title>
        <authorList>
            <person name="Nelson B."/>
            <person name="Plummer A."/>
            <person name="Tallon L."/>
            <person name="Sadzewicz L."/>
            <person name="Zhao X."/>
            <person name="Boylan J."/>
            <person name="Ott S."/>
            <person name="Bowen H."/>
            <person name="Vavikolanu K."/>
            <person name="Mehta A."/>
            <person name="Aluvathingal J."/>
            <person name="Nadendla S."/>
            <person name="Myers T."/>
            <person name="Yan Y."/>
            <person name="Sichtig H."/>
        </authorList>
    </citation>
    <scope>NUCLEOTIDE SEQUENCE [LARGE SCALE GENOMIC DNA]</scope>
    <source>
        <strain evidence="12 13">FDAARGOS_1161</strain>
    </source>
</reference>
<dbReference type="Pfam" id="PF07733">
    <property type="entry name" value="DNA_pol3_alpha"/>
    <property type="match status" value="1"/>
</dbReference>
<accession>A0A974NKX6</accession>
<dbReference type="InterPro" id="IPR016195">
    <property type="entry name" value="Pol/histidinol_Pase-like"/>
</dbReference>
<dbReference type="Gene3D" id="1.10.150.870">
    <property type="match status" value="1"/>
</dbReference>
<keyword evidence="5 12" id="KW-0808">Transferase</keyword>
<keyword evidence="7" id="KW-0235">DNA replication</keyword>
<dbReference type="GO" id="GO:0006260">
    <property type="term" value="P:DNA replication"/>
    <property type="evidence" value="ECO:0007669"/>
    <property type="project" value="UniProtKB-KW"/>
</dbReference>
<evidence type="ECO:0000256" key="7">
    <source>
        <dbReference type="ARBA" id="ARBA00022705"/>
    </source>
</evidence>
<keyword evidence="8" id="KW-0239">DNA-directed DNA polymerase</keyword>
<dbReference type="NCBIfam" id="NF004226">
    <property type="entry name" value="PRK05673.1"/>
    <property type="match status" value="1"/>
</dbReference>
<dbReference type="GO" id="GO:0003676">
    <property type="term" value="F:nucleic acid binding"/>
    <property type="evidence" value="ECO:0007669"/>
    <property type="project" value="InterPro"/>
</dbReference>
<dbReference type="Gene3D" id="1.10.10.1600">
    <property type="entry name" value="Bacterial DNA polymerase III alpha subunit, thumb domain"/>
    <property type="match status" value="1"/>
</dbReference>
<dbReference type="RefSeq" id="WP_040376509.1">
    <property type="nucleotide sequence ID" value="NZ_CP068053.1"/>
</dbReference>
<dbReference type="GO" id="GO:0005737">
    <property type="term" value="C:cytoplasm"/>
    <property type="evidence" value="ECO:0007669"/>
    <property type="project" value="UniProtKB-SubCell"/>
</dbReference>
<dbReference type="Pfam" id="PF14579">
    <property type="entry name" value="HHH_6"/>
    <property type="match status" value="1"/>
</dbReference>
<dbReference type="EMBL" id="CP068053">
    <property type="protein sequence ID" value="QQS99564.1"/>
    <property type="molecule type" value="Genomic_DNA"/>
</dbReference>
<evidence type="ECO:0000256" key="5">
    <source>
        <dbReference type="ARBA" id="ARBA00022679"/>
    </source>
</evidence>
<dbReference type="InterPro" id="IPR011708">
    <property type="entry name" value="DNA_pol3_alpha_NTPase_dom"/>
</dbReference>
<keyword evidence="13" id="KW-1185">Reference proteome</keyword>
<dbReference type="Gene3D" id="3.20.20.140">
    <property type="entry name" value="Metal-dependent hydrolases"/>
    <property type="match status" value="1"/>
</dbReference>
<evidence type="ECO:0000259" key="11">
    <source>
        <dbReference type="SMART" id="SM00481"/>
    </source>
</evidence>
<dbReference type="SMART" id="SM00481">
    <property type="entry name" value="POLIIIAc"/>
    <property type="match status" value="1"/>
</dbReference>
<dbReference type="InterPro" id="IPR029460">
    <property type="entry name" value="DNAPol_HHH"/>
</dbReference>
<dbReference type="Pfam" id="PF17657">
    <property type="entry name" value="DNA_pol3_finger"/>
    <property type="match status" value="1"/>
</dbReference>
<evidence type="ECO:0000256" key="9">
    <source>
        <dbReference type="ARBA" id="ARBA00025611"/>
    </source>
</evidence>
<evidence type="ECO:0000256" key="1">
    <source>
        <dbReference type="ARBA" id="ARBA00004496"/>
    </source>
</evidence>
<dbReference type="GO" id="GO:0003887">
    <property type="term" value="F:DNA-directed DNA polymerase activity"/>
    <property type="evidence" value="ECO:0007669"/>
    <property type="project" value="UniProtKB-KW"/>
</dbReference>
<dbReference type="PANTHER" id="PTHR32294:SF0">
    <property type="entry name" value="DNA POLYMERASE III SUBUNIT ALPHA"/>
    <property type="match status" value="1"/>
</dbReference>
<evidence type="ECO:0000256" key="2">
    <source>
        <dbReference type="ARBA" id="ARBA00009496"/>
    </source>
</evidence>
<dbReference type="InterPro" id="IPR003141">
    <property type="entry name" value="Pol/His_phosphatase_N"/>
</dbReference>
<evidence type="ECO:0000256" key="8">
    <source>
        <dbReference type="ARBA" id="ARBA00022932"/>
    </source>
</evidence>
<comment type="similarity">
    <text evidence="2">Belongs to the DNA polymerase type-C family. DnaE subfamily.</text>
</comment>
<dbReference type="InterPro" id="IPR004365">
    <property type="entry name" value="NA-bd_OB_tRNA"/>
</dbReference>
<dbReference type="InterPro" id="IPR004805">
    <property type="entry name" value="DnaE2/DnaE/PolC"/>
</dbReference>
<evidence type="ECO:0000256" key="10">
    <source>
        <dbReference type="ARBA" id="ARBA00049244"/>
    </source>
</evidence>
<dbReference type="Proteomes" id="UP000595254">
    <property type="component" value="Chromosome"/>
</dbReference>
<evidence type="ECO:0000256" key="6">
    <source>
        <dbReference type="ARBA" id="ARBA00022695"/>
    </source>
</evidence>
<dbReference type="KEGG" id="ppsr:I6J18_18520"/>
<evidence type="ECO:0000313" key="12">
    <source>
        <dbReference type="EMBL" id="QQS99564.1"/>
    </source>
</evidence>
<comment type="subcellular location">
    <subcellularLocation>
        <location evidence="1">Cytoplasm</location>
    </subcellularLocation>
</comment>
<dbReference type="InterPro" id="IPR041931">
    <property type="entry name" value="DNA_pol3_alpha_thumb_dom"/>
</dbReference>
<evidence type="ECO:0000256" key="3">
    <source>
        <dbReference type="ARBA" id="ARBA00012417"/>
    </source>
</evidence>
<dbReference type="Pfam" id="PF01336">
    <property type="entry name" value="tRNA_anti-codon"/>
    <property type="match status" value="1"/>
</dbReference>
<name>A0A974NKX6_PERPY</name>
<dbReference type="AlphaFoldDB" id="A0A974NKX6"/>
<evidence type="ECO:0000313" key="13">
    <source>
        <dbReference type="Proteomes" id="UP000595254"/>
    </source>
</evidence>
<dbReference type="Pfam" id="PF02811">
    <property type="entry name" value="PHP"/>
    <property type="match status" value="1"/>
</dbReference>
<dbReference type="CDD" id="cd04485">
    <property type="entry name" value="DnaE_OBF"/>
    <property type="match status" value="1"/>
</dbReference>
<comment type="catalytic activity">
    <reaction evidence="10">
        <text>DNA(n) + a 2'-deoxyribonucleoside 5'-triphosphate = DNA(n+1) + diphosphate</text>
        <dbReference type="Rhea" id="RHEA:22508"/>
        <dbReference type="Rhea" id="RHEA-COMP:17339"/>
        <dbReference type="Rhea" id="RHEA-COMP:17340"/>
        <dbReference type="ChEBI" id="CHEBI:33019"/>
        <dbReference type="ChEBI" id="CHEBI:61560"/>
        <dbReference type="ChEBI" id="CHEBI:173112"/>
        <dbReference type="EC" id="2.7.7.7"/>
    </reaction>
</comment>
<dbReference type="PANTHER" id="PTHR32294">
    <property type="entry name" value="DNA POLYMERASE III SUBUNIT ALPHA"/>
    <property type="match status" value="1"/>
</dbReference>
<keyword evidence="6 12" id="KW-0548">Nucleotidyltransferase</keyword>
<dbReference type="InterPro" id="IPR040982">
    <property type="entry name" value="DNA_pol3_finger"/>
</dbReference>
<feature type="domain" description="Polymerase/histidinol phosphatase N-terminal" evidence="11">
    <location>
        <begin position="3"/>
        <end position="70"/>
    </location>
</feature>
<dbReference type="EC" id="2.7.7.7" evidence="3"/>